<dbReference type="GO" id="GO:0004190">
    <property type="term" value="F:aspartic-type endopeptidase activity"/>
    <property type="evidence" value="ECO:0007669"/>
    <property type="project" value="InterPro"/>
</dbReference>
<organism evidence="2 3">
    <name type="scientific">Caenorhabditis japonica</name>
    <dbReference type="NCBI Taxonomy" id="281687"/>
    <lineage>
        <taxon>Eukaryota</taxon>
        <taxon>Metazoa</taxon>
        <taxon>Ecdysozoa</taxon>
        <taxon>Nematoda</taxon>
        <taxon>Chromadorea</taxon>
        <taxon>Rhabditida</taxon>
        <taxon>Rhabditina</taxon>
        <taxon>Rhabditomorpha</taxon>
        <taxon>Rhabditoidea</taxon>
        <taxon>Rhabditidae</taxon>
        <taxon>Peloderinae</taxon>
        <taxon>Caenorhabditis</taxon>
    </lineage>
</organism>
<dbReference type="Gene3D" id="2.40.70.10">
    <property type="entry name" value="Acid Proteases"/>
    <property type="match status" value="1"/>
</dbReference>
<evidence type="ECO:0008006" key="4">
    <source>
        <dbReference type="Google" id="ProtNLM"/>
    </source>
</evidence>
<reference evidence="2" key="2">
    <citation type="submission" date="2022-06" db="UniProtKB">
        <authorList>
            <consortium name="EnsemblMetazoa"/>
        </authorList>
    </citation>
    <scope>IDENTIFICATION</scope>
    <source>
        <strain evidence="2">DF5081</strain>
    </source>
</reference>
<keyword evidence="1" id="KW-0175">Coiled coil</keyword>
<evidence type="ECO:0000256" key="1">
    <source>
        <dbReference type="SAM" id="Coils"/>
    </source>
</evidence>
<sequence length="437" mass="48194">MCRQERGESIETYYNRVRILAAQAFRAENNAVIEKRAREAFLDGLDDSIRYNVKDKDPKTCKEAFDEAIRQNILREDRRASQQYAPTVALLEEMRSLKQEYKEQAEGQYPRRLAGHPKVQQTNAEAVRNHQIHRRPAQVNAAATEDLQAQLEVYKQQVAELQRLNGALLAESGAHGVRSLAWPKNDRQEVNGKQNFTVNSAHIPPMPLTAQIPIKVNGNPCFALVDTGSTITVASQSFSKRIGIPKLYQASAPHAIGLGGNAVQMVGAAFVTFSIGSHTVLHRVHFTKGECTPAGPRDYDIILGNDILSQLPQFSIDYKQATLHIGREIIPIGTRHVTVTLQVFDVKVSEEVVIPACSEKFIRCVKPTTAVVRASVFLVASQNLLNKSLLTAPAVVDPENVCILVTNTSDSDVTLLSGTKAAEVVEIFDDESGKSCF</sequence>
<keyword evidence="3" id="KW-1185">Reference proteome</keyword>
<dbReference type="Pfam" id="PF13650">
    <property type="entry name" value="Asp_protease_2"/>
    <property type="match status" value="1"/>
</dbReference>
<accession>A0A8R1DZW0</accession>
<reference evidence="3" key="1">
    <citation type="submission" date="2010-08" db="EMBL/GenBank/DDBJ databases">
        <authorList>
            <consortium name="Caenorhabditis japonica Sequencing Consortium"/>
            <person name="Wilson R.K."/>
        </authorList>
    </citation>
    <scope>NUCLEOTIDE SEQUENCE [LARGE SCALE GENOMIC DNA]</scope>
    <source>
        <strain evidence="3">DF5081</strain>
    </source>
</reference>
<name>A0A8R1DZW0_CAEJA</name>
<evidence type="ECO:0000313" key="3">
    <source>
        <dbReference type="Proteomes" id="UP000005237"/>
    </source>
</evidence>
<proteinExistence type="predicted"/>
<evidence type="ECO:0000313" key="2">
    <source>
        <dbReference type="EnsemblMetazoa" id="CJA15220b.1"/>
    </source>
</evidence>
<protein>
    <recommendedName>
        <fullName evidence="4">Peptidase A2 domain-containing protein</fullName>
    </recommendedName>
</protein>
<dbReference type="EnsemblMetazoa" id="CJA15220b.1">
    <property type="protein sequence ID" value="CJA15220b.1"/>
    <property type="gene ID" value="WBGene00134424"/>
</dbReference>
<dbReference type="InterPro" id="IPR001969">
    <property type="entry name" value="Aspartic_peptidase_AS"/>
</dbReference>
<dbReference type="CDD" id="cd00303">
    <property type="entry name" value="retropepsin_like"/>
    <property type="match status" value="1"/>
</dbReference>
<dbReference type="GO" id="GO:0006508">
    <property type="term" value="P:proteolysis"/>
    <property type="evidence" value="ECO:0007669"/>
    <property type="project" value="InterPro"/>
</dbReference>
<feature type="coiled-coil region" evidence="1">
    <location>
        <begin position="144"/>
        <end position="171"/>
    </location>
</feature>
<dbReference type="InterPro" id="IPR021109">
    <property type="entry name" value="Peptidase_aspartic_dom_sf"/>
</dbReference>
<dbReference type="Proteomes" id="UP000005237">
    <property type="component" value="Unassembled WGS sequence"/>
</dbReference>
<dbReference type="SUPFAM" id="SSF50630">
    <property type="entry name" value="Acid proteases"/>
    <property type="match status" value="1"/>
</dbReference>
<dbReference type="PROSITE" id="PS00141">
    <property type="entry name" value="ASP_PROTEASE"/>
    <property type="match status" value="1"/>
</dbReference>